<dbReference type="CDD" id="cd07724">
    <property type="entry name" value="POD-like_MBL-fold"/>
    <property type="match status" value="1"/>
</dbReference>
<dbReference type="SMART" id="SM00849">
    <property type="entry name" value="Lactamase_B"/>
    <property type="match status" value="1"/>
</dbReference>
<dbReference type="InterPro" id="IPR001279">
    <property type="entry name" value="Metallo-B-lactamas"/>
</dbReference>
<keyword evidence="1" id="KW-0479">Metal-binding</keyword>
<reference evidence="3" key="1">
    <citation type="journal article" date="2020" name="Stud. Mycol.">
        <title>101 Dothideomycetes genomes: a test case for predicting lifestyles and emergence of pathogens.</title>
        <authorList>
            <person name="Haridas S."/>
            <person name="Albert R."/>
            <person name="Binder M."/>
            <person name="Bloem J."/>
            <person name="Labutti K."/>
            <person name="Salamov A."/>
            <person name="Andreopoulos B."/>
            <person name="Baker S."/>
            <person name="Barry K."/>
            <person name="Bills G."/>
            <person name="Bluhm B."/>
            <person name="Cannon C."/>
            <person name="Castanera R."/>
            <person name="Culley D."/>
            <person name="Daum C."/>
            <person name="Ezra D."/>
            <person name="Gonzalez J."/>
            <person name="Henrissat B."/>
            <person name="Kuo A."/>
            <person name="Liang C."/>
            <person name="Lipzen A."/>
            <person name="Lutzoni F."/>
            <person name="Magnuson J."/>
            <person name="Mondo S."/>
            <person name="Nolan M."/>
            <person name="Ohm R."/>
            <person name="Pangilinan J."/>
            <person name="Park H.-J."/>
            <person name="Ramirez L."/>
            <person name="Alfaro M."/>
            <person name="Sun H."/>
            <person name="Tritt A."/>
            <person name="Yoshinaga Y."/>
            <person name="Zwiers L.-H."/>
            <person name="Turgeon B."/>
            <person name="Goodwin S."/>
            <person name="Spatafora J."/>
            <person name="Crous P."/>
            <person name="Grigoriev I."/>
        </authorList>
    </citation>
    <scope>NUCLEOTIDE SEQUENCE</scope>
    <source>
        <strain evidence="3">CBS 379.55</strain>
    </source>
</reference>
<dbReference type="GeneID" id="54549483"/>
<keyword evidence="4" id="KW-1185">Reference proteome</keyword>
<evidence type="ECO:0000256" key="1">
    <source>
        <dbReference type="ARBA" id="ARBA00022723"/>
    </source>
</evidence>
<dbReference type="GO" id="GO:0050313">
    <property type="term" value="F:sulfur dioxygenase activity"/>
    <property type="evidence" value="ECO:0007669"/>
    <property type="project" value="InterPro"/>
</dbReference>
<dbReference type="Proteomes" id="UP000800097">
    <property type="component" value="Unassembled WGS sequence"/>
</dbReference>
<feature type="domain" description="Metallo-beta-lactamase" evidence="2">
    <location>
        <begin position="122"/>
        <end position="316"/>
    </location>
</feature>
<dbReference type="GO" id="GO:0006749">
    <property type="term" value="P:glutathione metabolic process"/>
    <property type="evidence" value="ECO:0007669"/>
    <property type="project" value="InterPro"/>
</dbReference>
<dbReference type="GO" id="GO:0046872">
    <property type="term" value="F:metal ion binding"/>
    <property type="evidence" value="ECO:0007669"/>
    <property type="project" value="UniProtKB-KW"/>
</dbReference>
<keyword evidence="3" id="KW-0378">Hydrolase</keyword>
<dbReference type="OrthoDB" id="449487at2759"/>
<dbReference type="Gene3D" id="3.60.15.10">
    <property type="entry name" value="Ribonuclease Z/Hydroxyacylglutathione hydrolase-like"/>
    <property type="match status" value="1"/>
</dbReference>
<dbReference type="SUPFAM" id="SSF56281">
    <property type="entry name" value="Metallo-hydrolase/oxidoreductase"/>
    <property type="match status" value="1"/>
</dbReference>
<gene>
    <name evidence="3" type="ORF">EI97DRAFT_394697</name>
</gene>
<dbReference type="EMBL" id="ML986488">
    <property type="protein sequence ID" value="KAF2278363.1"/>
    <property type="molecule type" value="Genomic_DNA"/>
</dbReference>
<evidence type="ECO:0000313" key="4">
    <source>
        <dbReference type="Proteomes" id="UP000800097"/>
    </source>
</evidence>
<dbReference type="GO" id="GO:0070813">
    <property type="term" value="P:hydrogen sulfide metabolic process"/>
    <property type="evidence" value="ECO:0007669"/>
    <property type="project" value="TreeGrafter"/>
</dbReference>
<evidence type="ECO:0000313" key="3">
    <source>
        <dbReference type="EMBL" id="KAF2278363.1"/>
    </source>
</evidence>
<sequence>MTNPLLPLNTALRKSTSRLCTSGVWPSPSIISPKYSYSCRQTRAAHSHSPFAPRLVQRTASFRTSSNSAARNVLASSSGIKNTVIPYRNSQSSTSIGRAAYSYVANPPQEPLIQNVFEDVTGTWQYVVVDPETKAAATIDAVLDYDPVTLAVDTRTADGLLALIDQHGYKVQWILETHAHADHLSAAAYLQDRLAEKQGERPPIGIGKRIGQVQQLFGRRYGVPSEEYEDVFAKLFDDDEVFEIGNLKAKAMHLPGHTPDHLGYKIGDNVFCGDTIFHVDIGTARCDFPGGSASDLWDSARRLLSLPDHVKIWMGHDYPPGNRRKPVACLTVKEHRELNKHLKNGITRDEFLTMRREKDYILKEPRLLHQSLQINIRAGHLPEPTEAGLQLLHTPIKLPGTISTRPGKTAEK</sequence>
<dbReference type="InterPro" id="IPR051682">
    <property type="entry name" value="Mito_Persulfide_Diox"/>
</dbReference>
<dbReference type="AlphaFoldDB" id="A0A6A6JQG7"/>
<dbReference type="PANTHER" id="PTHR43084:SF1">
    <property type="entry name" value="PERSULFIDE DIOXYGENASE ETHE1, MITOCHONDRIAL"/>
    <property type="match status" value="1"/>
</dbReference>
<dbReference type="RefSeq" id="XP_033655902.1">
    <property type="nucleotide sequence ID" value="XM_033796308.1"/>
</dbReference>
<evidence type="ECO:0000259" key="2">
    <source>
        <dbReference type="SMART" id="SM00849"/>
    </source>
</evidence>
<proteinExistence type="predicted"/>
<dbReference type="InterPro" id="IPR044528">
    <property type="entry name" value="POD-like_MBL-fold"/>
</dbReference>
<organism evidence="3 4">
    <name type="scientific">Westerdykella ornata</name>
    <dbReference type="NCBI Taxonomy" id="318751"/>
    <lineage>
        <taxon>Eukaryota</taxon>
        <taxon>Fungi</taxon>
        <taxon>Dikarya</taxon>
        <taxon>Ascomycota</taxon>
        <taxon>Pezizomycotina</taxon>
        <taxon>Dothideomycetes</taxon>
        <taxon>Pleosporomycetidae</taxon>
        <taxon>Pleosporales</taxon>
        <taxon>Sporormiaceae</taxon>
        <taxon>Westerdykella</taxon>
    </lineage>
</organism>
<accession>A0A6A6JQG7</accession>
<dbReference type="FunFam" id="3.60.15.10:FF:000033">
    <property type="entry name" value="MBL fold metallo-hydrolase"/>
    <property type="match status" value="1"/>
</dbReference>
<dbReference type="GO" id="GO:0016787">
    <property type="term" value="F:hydrolase activity"/>
    <property type="evidence" value="ECO:0007669"/>
    <property type="project" value="UniProtKB-KW"/>
</dbReference>
<dbReference type="PANTHER" id="PTHR43084">
    <property type="entry name" value="PERSULFIDE DIOXYGENASE ETHE1"/>
    <property type="match status" value="1"/>
</dbReference>
<dbReference type="Pfam" id="PF00753">
    <property type="entry name" value="Lactamase_B"/>
    <property type="match status" value="1"/>
</dbReference>
<name>A0A6A6JQG7_WESOR</name>
<protein>
    <submittedName>
        <fullName evidence="3">Metallo-hydrolase/oxidoreductase</fullName>
    </submittedName>
</protein>
<dbReference type="InterPro" id="IPR036866">
    <property type="entry name" value="RibonucZ/Hydroxyglut_hydro"/>
</dbReference>